<name>A0A132EJI8_9BURK</name>
<reference evidence="1 2" key="1">
    <citation type="submission" date="2015-11" db="EMBL/GenBank/DDBJ databases">
        <title>Expanding the genomic diversity of Burkholderia species for the development of highly accurate diagnostics.</title>
        <authorList>
            <person name="Sahl J."/>
            <person name="Keim P."/>
            <person name="Wagner D."/>
        </authorList>
    </citation>
    <scope>NUCLEOTIDE SEQUENCE [LARGE SCALE GENOMIC DNA]</scope>
    <source>
        <strain evidence="1 2">MSMB368WGS</strain>
    </source>
</reference>
<protein>
    <submittedName>
        <fullName evidence="1">Uncharacterized protein</fullName>
    </submittedName>
</protein>
<proteinExistence type="predicted"/>
<comment type="caution">
    <text evidence="1">The sequence shown here is derived from an EMBL/GenBank/DDBJ whole genome shotgun (WGS) entry which is preliminary data.</text>
</comment>
<organism evidence="1 2">
    <name type="scientific">Burkholderia pseudomultivorans</name>
    <dbReference type="NCBI Taxonomy" id="1207504"/>
    <lineage>
        <taxon>Bacteria</taxon>
        <taxon>Pseudomonadati</taxon>
        <taxon>Pseudomonadota</taxon>
        <taxon>Betaproteobacteria</taxon>
        <taxon>Burkholderiales</taxon>
        <taxon>Burkholderiaceae</taxon>
        <taxon>Burkholderia</taxon>
        <taxon>Burkholderia cepacia complex</taxon>
    </lineage>
</organism>
<evidence type="ECO:0000313" key="2">
    <source>
        <dbReference type="Proteomes" id="UP000062912"/>
    </source>
</evidence>
<accession>A0A132EJI8</accession>
<evidence type="ECO:0000313" key="1">
    <source>
        <dbReference type="EMBL" id="KWF30974.1"/>
    </source>
</evidence>
<dbReference type="EMBL" id="LPJR01000025">
    <property type="protein sequence ID" value="KWF30974.1"/>
    <property type="molecule type" value="Genomic_DNA"/>
</dbReference>
<sequence>MIAGGDSTEHRMTFSGFRYHPDPLSTGSGIRSDERFAGCSAVRGCVFAGPACVAADDERYIYPSRD</sequence>
<dbReference type="Proteomes" id="UP000062912">
    <property type="component" value="Unassembled WGS sequence"/>
</dbReference>
<gene>
    <name evidence="1" type="ORF">WT56_13340</name>
</gene>
<dbReference type="AlphaFoldDB" id="A0A132EJI8"/>